<proteinExistence type="predicted"/>
<dbReference type="Pfam" id="PF13530">
    <property type="entry name" value="SCP2_2"/>
    <property type="match status" value="1"/>
</dbReference>
<dbReference type="Gene3D" id="3.40.630.30">
    <property type="match status" value="2"/>
</dbReference>
<dbReference type="PROSITE" id="PS51186">
    <property type="entry name" value="GNAT"/>
    <property type="match status" value="1"/>
</dbReference>
<dbReference type="SUPFAM" id="SSF55729">
    <property type="entry name" value="Acyl-CoA N-acyltransferases (Nat)"/>
    <property type="match status" value="1"/>
</dbReference>
<dbReference type="InterPro" id="IPR051554">
    <property type="entry name" value="Acetyltransferase_Eis"/>
</dbReference>
<gene>
    <name evidence="2" type="ORF">BKA23_3513</name>
</gene>
<keyword evidence="3" id="KW-1185">Reference proteome</keyword>
<protein>
    <submittedName>
        <fullName evidence="2">Putative acetyltransferase</fullName>
    </submittedName>
</protein>
<sequence length="416" mass="45057">MTTPSVTVADADPIRALRTEQLVWFGEEDPRPVQTLIDLAPAELVAASIADEPDQGAYQGVYGVWPLQVTVPGPVALDVAGLTWVGVHPDHRRKGILTAMLRDHFERVHADPALHLSVLQASEPAIYGRHGYGMAGTELAVSLGRGTTLTAPGLEPDAERIRTSLVTIRDGNIAERLQLLEKRIAATQLASVVGDARFYRDVTTQSPEDLRGTERTQALFAQVDGEDVGVATFDRKHKWELGRPAGELTVHRLIGTPAARFALLRRLVDFDLMSTIRLQCADQLVVDWVGGPRRTSSLTTLDGIWFRLVDLAEGLAQRRYATSCDVVVDVTDKACPWNAGTWRITTTADGSAETTRSGQEPDIHLDVAALGAAYLGAGSLVTMLRAGLISEKTPGAVHRLWGAMRSDEPLVAGRGF</sequence>
<keyword evidence="2" id="KW-0808">Transferase</keyword>
<reference evidence="2 3" key="1">
    <citation type="submission" date="2019-06" db="EMBL/GenBank/DDBJ databases">
        <title>Sequencing the genomes of 1000 actinobacteria strains.</title>
        <authorList>
            <person name="Klenk H.-P."/>
        </authorList>
    </citation>
    <scope>NUCLEOTIDE SEQUENCE [LARGE SCALE GENOMIC DNA]</scope>
    <source>
        <strain evidence="2 3">DSM 19560</strain>
    </source>
</reference>
<dbReference type="PANTHER" id="PTHR37817">
    <property type="entry name" value="N-ACETYLTRANSFERASE EIS"/>
    <property type="match status" value="1"/>
</dbReference>
<dbReference type="OrthoDB" id="8399956at2"/>
<dbReference type="EMBL" id="VIVQ01000006">
    <property type="protein sequence ID" value="TWE07330.1"/>
    <property type="molecule type" value="Genomic_DNA"/>
</dbReference>
<name>A0A561DVG0_9MICO</name>
<dbReference type="GO" id="GO:0034069">
    <property type="term" value="F:aminoglycoside N-acetyltransferase activity"/>
    <property type="evidence" value="ECO:0007669"/>
    <property type="project" value="TreeGrafter"/>
</dbReference>
<dbReference type="InterPro" id="IPR036527">
    <property type="entry name" value="SCP2_sterol-bd_dom_sf"/>
</dbReference>
<dbReference type="RefSeq" id="WP_145230818.1">
    <property type="nucleotide sequence ID" value="NZ_VIVQ01000006.1"/>
</dbReference>
<evidence type="ECO:0000313" key="2">
    <source>
        <dbReference type="EMBL" id="TWE07330.1"/>
    </source>
</evidence>
<dbReference type="GO" id="GO:0030649">
    <property type="term" value="P:aminoglycoside antibiotic catabolic process"/>
    <property type="evidence" value="ECO:0007669"/>
    <property type="project" value="TreeGrafter"/>
</dbReference>
<dbReference type="SUPFAM" id="SSF55718">
    <property type="entry name" value="SCP-like"/>
    <property type="match status" value="1"/>
</dbReference>
<dbReference type="Proteomes" id="UP000318297">
    <property type="component" value="Unassembled WGS sequence"/>
</dbReference>
<dbReference type="Pfam" id="PF13527">
    <property type="entry name" value="Acetyltransf_9"/>
    <property type="match status" value="1"/>
</dbReference>
<dbReference type="AlphaFoldDB" id="A0A561DVG0"/>
<dbReference type="PANTHER" id="PTHR37817:SF1">
    <property type="entry name" value="N-ACETYLTRANSFERASE EIS"/>
    <property type="match status" value="1"/>
</dbReference>
<dbReference type="InterPro" id="IPR025559">
    <property type="entry name" value="Eis_dom"/>
</dbReference>
<dbReference type="CDD" id="cd04301">
    <property type="entry name" value="NAT_SF"/>
    <property type="match status" value="1"/>
</dbReference>
<evidence type="ECO:0000313" key="3">
    <source>
        <dbReference type="Proteomes" id="UP000318297"/>
    </source>
</evidence>
<comment type="caution">
    <text evidence="2">The sequence shown here is derived from an EMBL/GenBank/DDBJ whole genome shotgun (WGS) entry which is preliminary data.</text>
</comment>
<dbReference type="InterPro" id="IPR000182">
    <property type="entry name" value="GNAT_dom"/>
</dbReference>
<dbReference type="Gene3D" id="3.30.1050.10">
    <property type="entry name" value="SCP2 sterol-binding domain"/>
    <property type="match status" value="1"/>
</dbReference>
<accession>A0A561DVG0</accession>
<feature type="domain" description="N-acetyltransferase" evidence="1">
    <location>
        <begin position="1"/>
        <end position="159"/>
    </location>
</feature>
<dbReference type="NCBIfam" id="NF002367">
    <property type="entry name" value="PRK01346.1-4"/>
    <property type="match status" value="1"/>
</dbReference>
<organism evidence="2 3">
    <name type="scientific">Rudaeicoccus suwonensis</name>
    <dbReference type="NCBI Taxonomy" id="657409"/>
    <lineage>
        <taxon>Bacteria</taxon>
        <taxon>Bacillati</taxon>
        <taxon>Actinomycetota</taxon>
        <taxon>Actinomycetes</taxon>
        <taxon>Micrococcales</taxon>
        <taxon>Dermacoccaceae</taxon>
        <taxon>Rudaeicoccus</taxon>
    </lineage>
</organism>
<dbReference type="InterPro" id="IPR016181">
    <property type="entry name" value="Acyl_CoA_acyltransferase"/>
</dbReference>
<evidence type="ECO:0000259" key="1">
    <source>
        <dbReference type="PROSITE" id="PS51186"/>
    </source>
</evidence>